<evidence type="ECO:0000256" key="1">
    <source>
        <dbReference type="ARBA" id="ARBA00004370"/>
    </source>
</evidence>
<sequence length="240" mass="25717">MPGTNSPLELDADRVALIDAEEEAARAEELAAAARARVDALRLHRQEDAADEVSTPSDEEGEPIAPPSADDDAGRKRRRRPRLKTVVVGVAVVCAAALLAVSAMMVRHQRDLVRKQQDAAEFTAAARQVVVTLMSINAASAKDDVQRIIDSTTGQFKDEFQRAAEDFTKVAQNAKVSTKTSVQATAVESISHDTAVVLVAASSTLTNAAGATEQPRSWRLSLKLARDGGKIKMSSMEFIP</sequence>
<feature type="coiled-coil region" evidence="3">
    <location>
        <begin position="10"/>
        <end position="44"/>
    </location>
</feature>
<keyword evidence="2 5" id="KW-0472">Membrane</keyword>
<keyword evidence="3" id="KW-0175">Coiled coil</keyword>
<dbReference type="GO" id="GO:0016020">
    <property type="term" value="C:membrane"/>
    <property type="evidence" value="ECO:0007669"/>
    <property type="project" value="UniProtKB-SubCell"/>
</dbReference>
<feature type="transmembrane region" description="Helical" evidence="5">
    <location>
        <begin position="85"/>
        <end position="106"/>
    </location>
</feature>
<dbReference type="Proteomes" id="UP000006455">
    <property type="component" value="Unassembled WGS sequence"/>
</dbReference>
<evidence type="ECO:0000256" key="2">
    <source>
        <dbReference type="ARBA" id="ARBA00023136"/>
    </source>
</evidence>
<evidence type="ECO:0000313" key="7">
    <source>
        <dbReference type="Proteomes" id="UP000006455"/>
    </source>
</evidence>
<comment type="caution">
    <text evidence="6">The sequence shown here is derived from an EMBL/GenBank/DDBJ whole genome shotgun (WGS) entry which is preliminary data.</text>
</comment>
<name>J5EQ09_9MYCO</name>
<accession>J5EQ09</accession>
<gene>
    <name evidence="6" type="ORF">MCOL_V210170</name>
</gene>
<dbReference type="EMBL" id="AFVW02000002">
    <property type="protein sequence ID" value="EJO90549.1"/>
    <property type="molecule type" value="Genomic_DNA"/>
</dbReference>
<proteinExistence type="predicted"/>
<keyword evidence="5" id="KW-1133">Transmembrane helix</keyword>
<protein>
    <recommendedName>
        <fullName evidence="8">VirB8 protein</fullName>
    </recommendedName>
</protein>
<feature type="region of interest" description="Disordered" evidence="4">
    <location>
        <begin position="45"/>
        <end position="79"/>
    </location>
</feature>
<dbReference type="GeneID" id="31527415"/>
<evidence type="ECO:0000313" key="6">
    <source>
        <dbReference type="EMBL" id="EJO90549.1"/>
    </source>
</evidence>
<comment type="subcellular location">
    <subcellularLocation>
        <location evidence="1">Membrane</location>
    </subcellularLocation>
</comment>
<evidence type="ECO:0008006" key="8">
    <source>
        <dbReference type="Google" id="ProtNLM"/>
    </source>
</evidence>
<dbReference type="RefSeq" id="WP_007771565.1">
    <property type="nucleotide sequence ID" value="NZ_AFVW02000002.1"/>
</dbReference>
<evidence type="ECO:0000256" key="3">
    <source>
        <dbReference type="SAM" id="Coils"/>
    </source>
</evidence>
<reference evidence="6 7" key="1">
    <citation type="journal article" date="2011" name="J. Bacteriol.">
        <title>Genome sequence of the Mycobacterium colombiense type strain, CECT 3035.</title>
        <authorList>
            <person name="Gonzalez-Perez M."/>
            <person name="Murcia M.I."/>
            <person name="Landsman D."/>
            <person name="Jordan I.K."/>
            <person name="Marino-Ramirez L."/>
        </authorList>
    </citation>
    <scope>NUCLEOTIDE SEQUENCE [LARGE SCALE GENOMIC DNA]</scope>
    <source>
        <strain evidence="6 7">CECT 3035</strain>
    </source>
</reference>
<dbReference type="eggNOG" id="ENOG50343EN">
    <property type="taxonomic scope" value="Bacteria"/>
</dbReference>
<dbReference type="OrthoDB" id="4774723at2"/>
<keyword evidence="5" id="KW-0812">Transmembrane</keyword>
<evidence type="ECO:0000256" key="4">
    <source>
        <dbReference type="SAM" id="MobiDB-lite"/>
    </source>
</evidence>
<dbReference type="PANTHER" id="PTHR37042:SF4">
    <property type="entry name" value="OUTER MEMBRANE PROTEIN RV1973"/>
    <property type="match status" value="1"/>
</dbReference>
<dbReference type="STRING" id="1041522.GCA_002105755_01023"/>
<organism evidence="6 7">
    <name type="scientific">Mycobacterium colombiense CECT 3035</name>
    <dbReference type="NCBI Taxonomy" id="1041522"/>
    <lineage>
        <taxon>Bacteria</taxon>
        <taxon>Bacillati</taxon>
        <taxon>Actinomycetota</taxon>
        <taxon>Actinomycetes</taxon>
        <taxon>Mycobacteriales</taxon>
        <taxon>Mycobacteriaceae</taxon>
        <taxon>Mycobacterium</taxon>
        <taxon>Mycobacterium avium complex (MAC)</taxon>
    </lineage>
</organism>
<dbReference type="PANTHER" id="PTHR37042">
    <property type="entry name" value="OUTER MEMBRANE PROTEIN RV1973"/>
    <property type="match status" value="1"/>
</dbReference>
<evidence type="ECO:0000256" key="5">
    <source>
        <dbReference type="SAM" id="Phobius"/>
    </source>
</evidence>
<dbReference type="AlphaFoldDB" id="J5EQ09"/>